<dbReference type="InterPro" id="IPR011356">
    <property type="entry name" value="Leucine_aapep/pepB"/>
</dbReference>
<feature type="binding site" evidence="8">
    <location>
        <position position="348"/>
    </location>
    <ligand>
        <name>Mn(2+)</name>
        <dbReference type="ChEBI" id="CHEBI:29035"/>
        <label>1</label>
    </ligand>
</feature>
<dbReference type="GeneID" id="96885952"/>
<feature type="binding site" evidence="8">
    <location>
        <position position="266"/>
    </location>
    <ligand>
        <name>Mn(2+)</name>
        <dbReference type="ChEBI" id="CHEBI:29035"/>
        <label>2</label>
    </ligand>
</feature>
<dbReference type="PROSITE" id="PS00631">
    <property type="entry name" value="CYTOSOL_AP"/>
    <property type="match status" value="1"/>
</dbReference>
<dbReference type="RefSeq" id="WP_013461853.1">
    <property type="nucleotide sequence ID" value="NC_014774.1"/>
</dbReference>
<evidence type="ECO:0000256" key="3">
    <source>
        <dbReference type="ARBA" id="ARBA00009528"/>
    </source>
</evidence>
<reference evidence="11" key="1">
    <citation type="submission" date="2010-11" db="EMBL/GenBank/DDBJ databases">
        <title>Complete genome sequence of Candidatus Liberibacter solanacearum CLso-ZC1.</title>
        <authorList>
            <person name="Lin H."/>
            <person name="Doddapaneni H.V."/>
            <person name="Lou B."/>
            <person name="Civerolo E.L."/>
            <person name="Chen C."/>
            <person name="Duan Y."/>
            <person name="Zhou L."/>
            <person name="Glynn J."/>
        </authorList>
    </citation>
    <scope>NUCLEOTIDE SEQUENCE [LARGE SCALE GENOMIC DNA]</scope>
    <source>
        <strain evidence="11">CLso-ZC1</strain>
    </source>
</reference>
<dbReference type="NCBIfam" id="NF002077">
    <property type="entry name" value="PRK00913.2-4"/>
    <property type="match status" value="1"/>
</dbReference>
<dbReference type="Proteomes" id="UP000007038">
    <property type="component" value="Chromosome"/>
</dbReference>
<dbReference type="SUPFAM" id="SSF52949">
    <property type="entry name" value="Macro domain-like"/>
    <property type="match status" value="1"/>
</dbReference>
<proteinExistence type="inferred from homology"/>
<comment type="function">
    <text evidence="8">Presumably involved in the processing and regular turnover of intracellular proteins. Catalyzes the removal of unsubstituted N-terminal amino acids from various peptides.</text>
</comment>
<dbReference type="SUPFAM" id="SSF53187">
    <property type="entry name" value="Zn-dependent exopeptidases"/>
    <property type="match status" value="1"/>
</dbReference>
<keyword evidence="7 8" id="KW-0464">Manganese</keyword>
<evidence type="ECO:0000256" key="1">
    <source>
        <dbReference type="ARBA" id="ARBA00000135"/>
    </source>
</evidence>
<dbReference type="PANTHER" id="PTHR11963:SF23">
    <property type="entry name" value="CYTOSOL AMINOPEPTIDASE"/>
    <property type="match status" value="1"/>
</dbReference>
<feature type="domain" description="Cytosol aminopeptidase" evidence="9">
    <location>
        <begin position="346"/>
        <end position="353"/>
    </location>
</feature>
<dbReference type="NCBIfam" id="NF002075">
    <property type="entry name" value="PRK00913.2-2"/>
    <property type="match status" value="1"/>
</dbReference>
<dbReference type="GO" id="GO:0030145">
    <property type="term" value="F:manganese ion binding"/>
    <property type="evidence" value="ECO:0007669"/>
    <property type="project" value="UniProtKB-UniRule"/>
</dbReference>
<dbReference type="InterPro" id="IPR008283">
    <property type="entry name" value="Peptidase_M17_N"/>
</dbReference>
<feature type="active site" evidence="8">
    <location>
        <position position="278"/>
    </location>
</feature>
<evidence type="ECO:0000256" key="7">
    <source>
        <dbReference type="ARBA" id="ARBA00023211"/>
    </source>
</evidence>
<evidence type="ECO:0000256" key="6">
    <source>
        <dbReference type="ARBA" id="ARBA00022801"/>
    </source>
</evidence>
<comment type="cofactor">
    <cofactor evidence="8">
        <name>Mn(2+)</name>
        <dbReference type="ChEBI" id="CHEBI:29035"/>
    </cofactor>
    <text evidence="8">Binds 2 manganese ions per subunit.</text>
</comment>
<dbReference type="Pfam" id="PF02789">
    <property type="entry name" value="Peptidase_M17_N"/>
    <property type="match status" value="1"/>
</dbReference>
<sequence>MDIKFSFARNPFIKKGGMAILLKTNFSDVTGLSFVGSLGVVERAASVKNFTGESKSHLNILVPEGCVWDRLVVVGIGDPRIKDEKFSWLKAGGNAASFIEEDKNIEIFVDVPEYPITKEEIRDFTLGFILKLYNFDRYKTKKKEDSSLQSNDSINDSISVTFITQTFEQSNPVVADIKSVVNGVNLARDIVNEPANVLGTDEFCEQVKKLESLGVEVDILDKDTMAQLGMNALLAVSQGSSRPPYLVVMKWNGGNQCDQPLAFIGKGVVFDSGGISLKPSNGMEEMKGDLAGAAAVTGLLSVLAERKAKVNAIGILALVENMPDSSAQRPGDIVRSLSGQSIEVINTDAEGRLILADALWYCHTHYKPALMIDLATLTGAMVVALGNVYAGLFANNNPLAEQLLSAGLSTEELLWRMPMNDEYNKLIESKFADMKNIGGRGAGSIVAAQFLEKFVKDTSWAHIDIAGTATGNHPKEINQSWASGFGVRLLDTFVRDFYEK</sequence>
<dbReference type="Gene3D" id="3.40.220.10">
    <property type="entry name" value="Leucine Aminopeptidase, subunit E, domain 1"/>
    <property type="match status" value="1"/>
</dbReference>
<dbReference type="PRINTS" id="PR00481">
    <property type="entry name" value="LAMNOPPTDASE"/>
</dbReference>
<dbReference type="GO" id="GO:0005737">
    <property type="term" value="C:cytoplasm"/>
    <property type="evidence" value="ECO:0007669"/>
    <property type="project" value="UniProtKB-SubCell"/>
</dbReference>
<comment type="catalytic activity">
    <reaction evidence="1 8">
        <text>Release of an N-terminal amino acid, Xaa-|-Yaa-, in which Xaa is preferably Leu, but may be other amino acids including Pro although not Arg or Lys, and Yaa may be Pro. Amino acid amides and methyl esters are also readily hydrolyzed, but rates on arylamides are exceedingly low.</text>
        <dbReference type="EC" id="3.4.11.1"/>
    </reaction>
</comment>
<evidence type="ECO:0000256" key="2">
    <source>
        <dbReference type="ARBA" id="ARBA00000967"/>
    </source>
</evidence>
<dbReference type="GO" id="GO:0070006">
    <property type="term" value="F:metalloaminopeptidase activity"/>
    <property type="evidence" value="ECO:0007669"/>
    <property type="project" value="InterPro"/>
</dbReference>
<dbReference type="KEGG" id="lso:CKC_02230"/>
<evidence type="ECO:0000256" key="5">
    <source>
        <dbReference type="ARBA" id="ARBA00022670"/>
    </source>
</evidence>
<keyword evidence="4 8" id="KW-0031">Aminopeptidase</keyword>
<comment type="similarity">
    <text evidence="3 8">Belongs to the peptidase M17 family.</text>
</comment>
<keyword evidence="8" id="KW-0963">Cytoplasm</keyword>
<evidence type="ECO:0000313" key="11">
    <source>
        <dbReference type="Proteomes" id="UP000007038"/>
    </source>
</evidence>
<dbReference type="EMBL" id="CP002371">
    <property type="protein sequence ID" value="ADR52197.1"/>
    <property type="molecule type" value="Genomic_DNA"/>
</dbReference>
<dbReference type="GO" id="GO:0006508">
    <property type="term" value="P:proteolysis"/>
    <property type="evidence" value="ECO:0007669"/>
    <property type="project" value="UniProtKB-KW"/>
</dbReference>
<dbReference type="STRING" id="658172.CKC_02230"/>
<organism evidence="10 11">
    <name type="scientific">Liberibacter solanacearum (strain CLso-ZC1)</name>
    <dbReference type="NCBI Taxonomy" id="658172"/>
    <lineage>
        <taxon>Bacteria</taxon>
        <taxon>Pseudomonadati</taxon>
        <taxon>Pseudomonadota</taxon>
        <taxon>Alphaproteobacteria</taxon>
        <taxon>Hyphomicrobiales</taxon>
        <taxon>Rhizobiaceae</taxon>
        <taxon>Liberibacter</taxon>
    </lineage>
</organism>
<dbReference type="EC" id="3.4.11.1" evidence="8"/>
<keyword evidence="6 8" id="KW-0378">Hydrolase</keyword>
<dbReference type="PANTHER" id="PTHR11963">
    <property type="entry name" value="LEUCINE AMINOPEPTIDASE-RELATED"/>
    <property type="match status" value="1"/>
</dbReference>
<feature type="active site" evidence="8">
    <location>
        <position position="352"/>
    </location>
</feature>
<dbReference type="eggNOG" id="COG0260">
    <property type="taxonomic scope" value="Bacteria"/>
</dbReference>
<dbReference type="InterPro" id="IPR023042">
    <property type="entry name" value="Peptidase_M17_leu_NH2_pept"/>
</dbReference>
<dbReference type="NCBIfam" id="NF002074">
    <property type="entry name" value="PRK00913.1-4"/>
    <property type="match status" value="1"/>
</dbReference>
<feature type="binding site" evidence="8">
    <location>
        <position position="289"/>
    </location>
    <ligand>
        <name>Mn(2+)</name>
        <dbReference type="ChEBI" id="CHEBI:29035"/>
        <label>2</label>
    </ligand>
</feature>
<dbReference type="EC" id="3.4.11.10" evidence="8"/>
<gene>
    <name evidence="8" type="primary">pepA</name>
    <name evidence="10" type="ordered locus">CKC_02230</name>
</gene>
<evidence type="ECO:0000313" key="10">
    <source>
        <dbReference type="EMBL" id="ADR52197.1"/>
    </source>
</evidence>
<evidence type="ECO:0000256" key="4">
    <source>
        <dbReference type="ARBA" id="ARBA00022438"/>
    </source>
</evidence>
<dbReference type="AlphaFoldDB" id="E4UCV7"/>
<dbReference type="InterPro" id="IPR043472">
    <property type="entry name" value="Macro_dom-like"/>
</dbReference>
<feature type="binding site" evidence="8">
    <location>
        <position position="271"/>
    </location>
    <ligand>
        <name>Mn(2+)</name>
        <dbReference type="ChEBI" id="CHEBI:29035"/>
        <label>1</label>
    </ligand>
</feature>
<keyword evidence="5 8" id="KW-0645">Protease</keyword>
<keyword evidence="8" id="KW-0479">Metal-binding</keyword>
<evidence type="ECO:0000256" key="8">
    <source>
        <dbReference type="HAMAP-Rule" id="MF_00181"/>
    </source>
</evidence>
<dbReference type="InterPro" id="IPR000819">
    <property type="entry name" value="Peptidase_M17_C"/>
</dbReference>
<protein>
    <recommendedName>
        <fullName evidence="8">Probable cytosol aminopeptidase</fullName>
        <ecNumber evidence="8">3.4.11.1</ecNumber>
    </recommendedName>
    <alternativeName>
        <fullName evidence="8">Leucine aminopeptidase</fullName>
        <shortName evidence="8">LAP</shortName>
        <ecNumber evidence="8">3.4.11.10</ecNumber>
    </alternativeName>
    <alternativeName>
        <fullName evidence="8">Leucyl aminopeptidase</fullName>
    </alternativeName>
</protein>
<comment type="subcellular location">
    <subcellularLocation>
        <location evidence="8">Cytoplasm</location>
    </subcellularLocation>
</comment>
<accession>E4UCV7</accession>
<name>E4UCV7_LIBSC</name>
<dbReference type="Pfam" id="PF00883">
    <property type="entry name" value="Peptidase_M17"/>
    <property type="match status" value="1"/>
</dbReference>
<feature type="binding site" evidence="8">
    <location>
        <position position="350"/>
    </location>
    <ligand>
        <name>Mn(2+)</name>
        <dbReference type="ChEBI" id="CHEBI:29035"/>
        <label>1</label>
    </ligand>
</feature>
<dbReference type="HOGENOM" id="CLU_013734_6_0_5"/>
<dbReference type="Gene3D" id="3.40.630.10">
    <property type="entry name" value="Zn peptidases"/>
    <property type="match status" value="1"/>
</dbReference>
<feature type="binding site" evidence="8">
    <location>
        <position position="271"/>
    </location>
    <ligand>
        <name>Mn(2+)</name>
        <dbReference type="ChEBI" id="CHEBI:29035"/>
        <label>2</label>
    </ligand>
</feature>
<dbReference type="CDD" id="cd00433">
    <property type="entry name" value="Peptidase_M17"/>
    <property type="match status" value="1"/>
</dbReference>
<evidence type="ECO:0000259" key="9">
    <source>
        <dbReference type="PROSITE" id="PS00631"/>
    </source>
</evidence>
<reference evidence="10 11" key="3">
    <citation type="journal article" date="2011" name="PLoS ONE">
        <title>The Complete Genome Sequence of 'Candidatus Liberibacter solanacearum', the Bacterium Associated with Potato Zebra Chip Disease.</title>
        <authorList>
            <person name="Lin H."/>
            <person name="Lou B."/>
            <person name="Glynn J.M."/>
            <person name="Doddapaneni H."/>
            <person name="Civerolo E.L."/>
            <person name="Chen C."/>
            <person name="Duan Y."/>
            <person name="Zhou L."/>
            <person name="Vahling C.M."/>
        </authorList>
    </citation>
    <scope>NUCLEOTIDE SEQUENCE [LARGE SCALE GENOMIC DNA]</scope>
    <source>
        <strain evidence="10 11">CLso-ZC1</strain>
    </source>
</reference>
<comment type="catalytic activity">
    <reaction evidence="2 8">
        <text>Release of an N-terminal amino acid, preferentially leucine, but not glutamic or aspartic acids.</text>
        <dbReference type="EC" id="3.4.11.10"/>
    </reaction>
</comment>
<reference key="2">
    <citation type="submission" date="2010-11" db="EMBL/GenBank/DDBJ databases">
        <authorList>
            <person name="Lin H."/>
            <person name="Doddapaneni H.V."/>
            <person name="Lou B."/>
            <person name="Civerolo E.L."/>
            <person name="Chen C."/>
            <person name="Duan Y."/>
            <person name="Zhou L."/>
            <person name="Glynn J."/>
        </authorList>
    </citation>
    <scope>NUCLEOTIDE SEQUENCE</scope>
    <source>
        <strain>CLso-ZC1</strain>
    </source>
</reference>
<feature type="binding site" evidence="8">
    <location>
        <position position="350"/>
    </location>
    <ligand>
        <name>Mn(2+)</name>
        <dbReference type="ChEBI" id="CHEBI:29035"/>
        <label>2</label>
    </ligand>
</feature>
<dbReference type="HAMAP" id="MF_00181">
    <property type="entry name" value="Cytosol_peptidase_M17"/>
    <property type="match status" value="1"/>
</dbReference>